<evidence type="ECO:0000256" key="1">
    <source>
        <dbReference type="SAM" id="MobiDB-lite"/>
    </source>
</evidence>
<dbReference type="AlphaFoldDB" id="A0A834FH94"/>
<dbReference type="EMBL" id="WKFB01000145">
    <property type="protein sequence ID" value="KAF6734075.1"/>
    <property type="molecule type" value="Genomic_DNA"/>
</dbReference>
<name>A0A834FH94_ORYME</name>
<accession>A0A834FH94</accession>
<comment type="caution">
    <text evidence="2">The sequence shown here is derived from an EMBL/GenBank/DDBJ whole genome shotgun (WGS) entry which is preliminary data.</text>
</comment>
<organism evidence="2 3">
    <name type="scientific">Oryzias melastigma</name>
    <name type="common">Marine medaka</name>
    <dbReference type="NCBI Taxonomy" id="30732"/>
    <lineage>
        <taxon>Eukaryota</taxon>
        <taxon>Metazoa</taxon>
        <taxon>Chordata</taxon>
        <taxon>Craniata</taxon>
        <taxon>Vertebrata</taxon>
        <taxon>Euteleostomi</taxon>
        <taxon>Actinopterygii</taxon>
        <taxon>Neopterygii</taxon>
        <taxon>Teleostei</taxon>
        <taxon>Neoteleostei</taxon>
        <taxon>Acanthomorphata</taxon>
        <taxon>Ovalentaria</taxon>
        <taxon>Atherinomorphae</taxon>
        <taxon>Beloniformes</taxon>
        <taxon>Adrianichthyidae</taxon>
        <taxon>Oryziinae</taxon>
        <taxon>Oryzias</taxon>
    </lineage>
</organism>
<feature type="region of interest" description="Disordered" evidence="1">
    <location>
        <begin position="1"/>
        <end position="59"/>
    </location>
</feature>
<proteinExistence type="predicted"/>
<sequence>MKESEEKEETSQSSTHGPPEEHENHHQPERINQNIPESRTRQEKMVLEETVSVYKDTVE</sequence>
<feature type="compositionally biased region" description="Basic and acidic residues" evidence="1">
    <location>
        <begin position="18"/>
        <end position="29"/>
    </location>
</feature>
<gene>
    <name evidence="2" type="ORF">FQA47_011453</name>
</gene>
<dbReference type="Proteomes" id="UP000646548">
    <property type="component" value="Unassembled WGS sequence"/>
</dbReference>
<evidence type="ECO:0000313" key="2">
    <source>
        <dbReference type="EMBL" id="KAF6734075.1"/>
    </source>
</evidence>
<evidence type="ECO:0000313" key="3">
    <source>
        <dbReference type="Proteomes" id="UP000646548"/>
    </source>
</evidence>
<reference evidence="2" key="1">
    <citation type="journal article" name="BMC Genomics">
        <title>Long-read sequencing and de novo genome assembly of marine medaka (Oryzias melastigma).</title>
        <authorList>
            <person name="Liang P."/>
            <person name="Saqib H.S.A."/>
            <person name="Ni X."/>
            <person name="Shen Y."/>
        </authorList>
    </citation>
    <scope>NUCLEOTIDE SEQUENCE</scope>
    <source>
        <strain evidence="2">Bigg-433</strain>
    </source>
</reference>
<protein>
    <submittedName>
        <fullName evidence="2">Uncharacterized protein</fullName>
    </submittedName>
</protein>
<feature type="non-terminal residue" evidence="2">
    <location>
        <position position="1"/>
    </location>
</feature>
<feature type="compositionally biased region" description="Basic and acidic residues" evidence="1">
    <location>
        <begin position="38"/>
        <end position="47"/>
    </location>
</feature>